<reference evidence="2 3" key="1">
    <citation type="submission" date="2020-10" db="EMBL/GenBank/DDBJ databases">
        <title>Genome sequencing of Massilia sp. LPB0304.</title>
        <authorList>
            <person name="Kim J."/>
        </authorList>
    </citation>
    <scope>NUCLEOTIDE SEQUENCE [LARGE SCALE GENOMIC DNA]</scope>
    <source>
        <strain evidence="2 3">LPB0304</strain>
    </source>
</reference>
<feature type="transmembrane region" description="Helical" evidence="1">
    <location>
        <begin position="205"/>
        <end position="230"/>
    </location>
</feature>
<dbReference type="RefSeq" id="WP_193685192.1">
    <property type="nucleotide sequence ID" value="NZ_CP062941.1"/>
</dbReference>
<keyword evidence="1" id="KW-0472">Membrane</keyword>
<dbReference type="EMBL" id="CP062941">
    <property type="protein sequence ID" value="QOL48146.1"/>
    <property type="molecule type" value="Genomic_DNA"/>
</dbReference>
<feature type="transmembrane region" description="Helical" evidence="1">
    <location>
        <begin position="137"/>
        <end position="156"/>
    </location>
</feature>
<evidence type="ECO:0008006" key="4">
    <source>
        <dbReference type="Google" id="ProtNLM"/>
    </source>
</evidence>
<evidence type="ECO:0000313" key="2">
    <source>
        <dbReference type="EMBL" id="QOL48146.1"/>
    </source>
</evidence>
<keyword evidence="3" id="KW-1185">Reference proteome</keyword>
<name>A0A7L9U2B0_9BURK</name>
<feature type="transmembrane region" description="Helical" evidence="1">
    <location>
        <begin position="42"/>
        <end position="64"/>
    </location>
</feature>
<proteinExistence type="predicted"/>
<dbReference type="KEGG" id="mlir:LPB04_14200"/>
<sequence>MIDTDDTAFRLPLRKLGEAKAMFAAVAPHRSLARAPFDTRNLATGVCIAFVLWALLLAAQPLLIHQWTQYIGFWLKALGLPAGTIVGASQAEPLHQLLAPLKSAIPSPEMLFGALAFGGAAWFAAGRLEGRLLPIKYLLRSLCVILLLSILVLLVWPESFAYSLEQHAGDLMTNGYRCLLVFPFMLGVGYHLFDERLVVKLLYSLAIETYFIVMIPHKIILHIVALHFGTRLSMPLLYVCLGSAFDVLVFVALYAWALSNLPPQHHSM</sequence>
<feature type="transmembrane region" description="Helical" evidence="1">
    <location>
        <begin position="236"/>
        <end position="258"/>
    </location>
</feature>
<accession>A0A7L9U2B0</accession>
<keyword evidence="1" id="KW-1133">Transmembrane helix</keyword>
<organism evidence="2 3">
    <name type="scientific">Massilia litorea</name>
    <dbReference type="NCBI Taxonomy" id="2769491"/>
    <lineage>
        <taxon>Bacteria</taxon>
        <taxon>Pseudomonadati</taxon>
        <taxon>Pseudomonadota</taxon>
        <taxon>Betaproteobacteria</taxon>
        <taxon>Burkholderiales</taxon>
        <taxon>Oxalobacteraceae</taxon>
        <taxon>Telluria group</taxon>
        <taxon>Massilia</taxon>
    </lineage>
</organism>
<keyword evidence="1" id="KW-0812">Transmembrane</keyword>
<gene>
    <name evidence="2" type="ORF">LPB04_14200</name>
</gene>
<protein>
    <recommendedName>
        <fullName evidence="4">Transmembrane protein</fullName>
    </recommendedName>
</protein>
<feature type="transmembrane region" description="Helical" evidence="1">
    <location>
        <begin position="110"/>
        <end position="125"/>
    </location>
</feature>
<dbReference type="Proteomes" id="UP000593875">
    <property type="component" value="Chromosome"/>
</dbReference>
<evidence type="ECO:0000313" key="3">
    <source>
        <dbReference type="Proteomes" id="UP000593875"/>
    </source>
</evidence>
<dbReference type="AlphaFoldDB" id="A0A7L9U2B0"/>
<evidence type="ECO:0000256" key="1">
    <source>
        <dbReference type="SAM" id="Phobius"/>
    </source>
</evidence>